<evidence type="ECO:0000313" key="3">
    <source>
        <dbReference type="Proteomes" id="UP000078541"/>
    </source>
</evidence>
<dbReference type="Proteomes" id="UP000078541">
    <property type="component" value="Unassembled WGS sequence"/>
</dbReference>
<dbReference type="STRING" id="34720.A0A151JYZ1"/>
<dbReference type="InterPro" id="IPR049512">
    <property type="entry name" value="DJR-like_dom"/>
</dbReference>
<organism evidence="2 3">
    <name type="scientific">Trachymyrmex septentrionalis</name>
    <dbReference type="NCBI Taxonomy" id="34720"/>
    <lineage>
        <taxon>Eukaryota</taxon>
        <taxon>Metazoa</taxon>
        <taxon>Ecdysozoa</taxon>
        <taxon>Arthropoda</taxon>
        <taxon>Hexapoda</taxon>
        <taxon>Insecta</taxon>
        <taxon>Pterygota</taxon>
        <taxon>Neoptera</taxon>
        <taxon>Endopterygota</taxon>
        <taxon>Hymenoptera</taxon>
        <taxon>Apocrita</taxon>
        <taxon>Aculeata</taxon>
        <taxon>Formicoidea</taxon>
        <taxon>Formicidae</taxon>
        <taxon>Myrmicinae</taxon>
        <taxon>Trachymyrmex</taxon>
    </lineage>
</organism>
<gene>
    <name evidence="2" type="ORF">ALC56_03894</name>
</gene>
<dbReference type="AlphaFoldDB" id="A0A151JYZ1"/>
<feature type="domain" description="Double jelly roll-like" evidence="1">
    <location>
        <begin position="112"/>
        <end position="185"/>
    </location>
</feature>
<accession>A0A151JYZ1</accession>
<evidence type="ECO:0000313" key="2">
    <source>
        <dbReference type="EMBL" id="KYN41674.1"/>
    </source>
</evidence>
<dbReference type="GO" id="GO:0071897">
    <property type="term" value="P:DNA biosynthetic process"/>
    <property type="evidence" value="ECO:0007669"/>
    <property type="project" value="UniProtKB-ARBA"/>
</dbReference>
<dbReference type="SUPFAM" id="SSF56672">
    <property type="entry name" value="DNA/RNA polymerases"/>
    <property type="match status" value="1"/>
</dbReference>
<reference evidence="2 3" key="1">
    <citation type="submission" date="2016-03" db="EMBL/GenBank/DDBJ databases">
        <title>Trachymyrmex septentrionalis WGS genome.</title>
        <authorList>
            <person name="Nygaard S."/>
            <person name="Hu H."/>
            <person name="Boomsma J."/>
            <person name="Zhang G."/>
        </authorList>
    </citation>
    <scope>NUCLEOTIDE SEQUENCE [LARGE SCALE GENOMIC DNA]</scope>
    <source>
        <strain evidence="2">Tsep2-gDNA-1</strain>
        <tissue evidence="2">Whole body</tissue>
    </source>
</reference>
<evidence type="ECO:0000259" key="1">
    <source>
        <dbReference type="Pfam" id="PF21738"/>
    </source>
</evidence>
<proteinExistence type="predicted"/>
<dbReference type="EMBL" id="KQ981432">
    <property type="protein sequence ID" value="KYN41674.1"/>
    <property type="molecule type" value="Genomic_DNA"/>
</dbReference>
<dbReference type="InterPro" id="IPR043502">
    <property type="entry name" value="DNA/RNA_pol_sf"/>
</dbReference>
<name>A0A151JYZ1_9HYME</name>
<protein>
    <recommendedName>
        <fullName evidence="1">Double jelly roll-like domain-containing protein</fullName>
    </recommendedName>
</protein>
<dbReference type="Pfam" id="PF21738">
    <property type="entry name" value="DJR-like_dom"/>
    <property type="match status" value="1"/>
</dbReference>
<keyword evidence="3" id="KW-1185">Reference proteome</keyword>
<sequence length="195" mass="22951">MNNAIFGKTMENVRNHVNVKLLTKWNRRYCMEAMIKFMYTDTDSLIRDLVYRVDDYETMKRDIARFDTSDYPTDNVYNMLLAKKVPSLKDENNGAIMTEFVGLRAKMCAMKVDCKKDTKKVIGVKSNVECYPYDDLNLDFDKNRCAILYDLYARFCKGYYGYEYLTFTIFLCNVPFVIIDCSQYNPLTNVVRKIT</sequence>